<dbReference type="Pfam" id="PF02609">
    <property type="entry name" value="Exonuc_VII_S"/>
    <property type="match status" value="1"/>
</dbReference>
<dbReference type="GO" id="GO:0005829">
    <property type="term" value="C:cytosol"/>
    <property type="evidence" value="ECO:0007669"/>
    <property type="project" value="TreeGrafter"/>
</dbReference>
<dbReference type="NCBIfam" id="TIGR01280">
    <property type="entry name" value="xseB"/>
    <property type="match status" value="1"/>
</dbReference>
<dbReference type="AlphaFoldDB" id="A0A930XXZ1"/>
<comment type="caution">
    <text evidence="7">The sequence shown here is derived from an EMBL/GenBank/DDBJ whole genome shotgun (WGS) entry which is preliminary data.</text>
</comment>
<keyword evidence="2 6" id="KW-0963">Cytoplasm</keyword>
<dbReference type="GO" id="GO:0006308">
    <property type="term" value="P:DNA catabolic process"/>
    <property type="evidence" value="ECO:0007669"/>
    <property type="project" value="UniProtKB-UniRule"/>
</dbReference>
<comment type="catalytic activity">
    <reaction evidence="6">
        <text>Exonucleolytic cleavage in either 5'- to 3'- or 3'- to 5'-direction to yield nucleoside 5'-phosphates.</text>
        <dbReference type="EC" id="3.1.11.6"/>
    </reaction>
</comment>
<comment type="subunit">
    <text evidence="6">Heterooligomer composed of large and small subunits.</text>
</comment>
<dbReference type="PANTHER" id="PTHR34137:SF1">
    <property type="entry name" value="EXODEOXYRIBONUCLEASE 7 SMALL SUBUNIT"/>
    <property type="match status" value="1"/>
</dbReference>
<dbReference type="InterPro" id="IPR037004">
    <property type="entry name" value="Exonuc_VII_ssu_sf"/>
</dbReference>
<proteinExistence type="inferred from homology"/>
<name>A0A930XXZ1_9GAMM</name>
<keyword evidence="4 6" id="KW-0378">Hydrolase</keyword>
<dbReference type="EMBL" id="JADHEI010000033">
    <property type="protein sequence ID" value="MBF2735159.1"/>
    <property type="molecule type" value="Genomic_DNA"/>
</dbReference>
<dbReference type="SUPFAM" id="SSF116842">
    <property type="entry name" value="XseB-like"/>
    <property type="match status" value="1"/>
</dbReference>
<keyword evidence="3 6" id="KW-0540">Nuclease</keyword>
<evidence type="ECO:0000256" key="6">
    <source>
        <dbReference type="HAMAP-Rule" id="MF_00337"/>
    </source>
</evidence>
<evidence type="ECO:0000256" key="1">
    <source>
        <dbReference type="ARBA" id="ARBA00009998"/>
    </source>
</evidence>
<evidence type="ECO:0000256" key="3">
    <source>
        <dbReference type="ARBA" id="ARBA00022722"/>
    </source>
</evidence>
<dbReference type="GO" id="GO:0009318">
    <property type="term" value="C:exodeoxyribonuclease VII complex"/>
    <property type="evidence" value="ECO:0007669"/>
    <property type="project" value="UniProtKB-UniRule"/>
</dbReference>
<dbReference type="EC" id="3.1.11.6" evidence="6"/>
<evidence type="ECO:0000313" key="8">
    <source>
        <dbReference type="Proteomes" id="UP000604381"/>
    </source>
</evidence>
<evidence type="ECO:0000256" key="4">
    <source>
        <dbReference type="ARBA" id="ARBA00022801"/>
    </source>
</evidence>
<dbReference type="GO" id="GO:0008855">
    <property type="term" value="F:exodeoxyribonuclease VII activity"/>
    <property type="evidence" value="ECO:0007669"/>
    <property type="project" value="UniProtKB-UniRule"/>
</dbReference>
<gene>
    <name evidence="6 7" type="primary">xseB</name>
    <name evidence="7" type="ORF">ISN26_03605</name>
</gene>
<accession>A0A930XXZ1</accession>
<comment type="function">
    <text evidence="6">Bidirectionally degrades single-stranded DNA into large acid-insoluble oligonucleotides, which are then degraded further into small acid-soluble oligonucleotides.</text>
</comment>
<dbReference type="Gene3D" id="1.10.287.1040">
    <property type="entry name" value="Exonuclease VII, small subunit"/>
    <property type="match status" value="1"/>
</dbReference>
<evidence type="ECO:0000256" key="5">
    <source>
        <dbReference type="ARBA" id="ARBA00022839"/>
    </source>
</evidence>
<dbReference type="PIRSF" id="PIRSF006488">
    <property type="entry name" value="Exonuc_VII_S"/>
    <property type="match status" value="1"/>
</dbReference>
<comment type="similarity">
    <text evidence="1 6">Belongs to the XseB family.</text>
</comment>
<protein>
    <recommendedName>
        <fullName evidence="6">Exodeoxyribonuclease 7 small subunit</fullName>
        <ecNumber evidence="6">3.1.11.6</ecNumber>
    </recommendedName>
    <alternativeName>
        <fullName evidence="6">Exodeoxyribonuclease VII small subunit</fullName>
        <shortName evidence="6">Exonuclease VII small subunit</shortName>
    </alternativeName>
</protein>
<evidence type="ECO:0000256" key="2">
    <source>
        <dbReference type="ARBA" id="ARBA00022490"/>
    </source>
</evidence>
<keyword evidence="5 6" id="KW-0269">Exonuclease</keyword>
<dbReference type="InterPro" id="IPR003761">
    <property type="entry name" value="Exonuc_VII_S"/>
</dbReference>
<dbReference type="PANTHER" id="PTHR34137">
    <property type="entry name" value="EXODEOXYRIBONUCLEASE 7 SMALL SUBUNIT"/>
    <property type="match status" value="1"/>
</dbReference>
<comment type="subcellular location">
    <subcellularLocation>
        <location evidence="6">Cytoplasm</location>
    </subcellularLocation>
</comment>
<dbReference type="HAMAP" id="MF_00337">
    <property type="entry name" value="Exonuc_7_S"/>
    <property type="match status" value="1"/>
</dbReference>
<keyword evidence="8" id="KW-1185">Reference proteome</keyword>
<organism evidence="7 8">
    <name type="scientific">Candidatus Amphirhobacter heronislandensis</name>
    <dbReference type="NCBI Taxonomy" id="1732024"/>
    <lineage>
        <taxon>Bacteria</taxon>
        <taxon>Pseudomonadati</taxon>
        <taxon>Pseudomonadota</taxon>
        <taxon>Gammaproteobacteria</taxon>
        <taxon>Candidatus Tethybacterales</taxon>
        <taxon>Candidatus Tethybacteraceae</taxon>
        <taxon>Candidatus Amphirhobacter</taxon>
    </lineage>
</organism>
<reference evidence="7" key="1">
    <citation type="submission" date="2020-10" db="EMBL/GenBank/DDBJ databases">
        <title>An improved Amphimedon queenslandica hologenome assembly reveals how three proteobacterial symbionts can extend the metabolic phenotypic of their marine sponge host.</title>
        <authorList>
            <person name="Degnan B."/>
            <person name="Degnan S."/>
            <person name="Xiang X."/>
        </authorList>
    </citation>
    <scope>NUCLEOTIDE SEQUENCE</scope>
    <source>
        <strain evidence="7">AqS2</strain>
    </source>
</reference>
<sequence length="74" mass="8165">MAKEARTKKAAEKAPSFEEALAEIEDSVAAIEAGELPLDEVIKRFKSCSTLIAQCKDMLKEVQQQIDILDGKDK</sequence>
<dbReference type="Proteomes" id="UP000604381">
    <property type="component" value="Unassembled WGS sequence"/>
</dbReference>
<evidence type="ECO:0000313" key="7">
    <source>
        <dbReference type="EMBL" id="MBF2735159.1"/>
    </source>
</evidence>